<name>A0AAW7XKW9_9GAMM</name>
<protein>
    <submittedName>
        <fullName evidence="3">DegT/DnrJ/EryC1/StrS family aminotransferase</fullName>
    </submittedName>
</protein>
<organism evidence="3 4">
    <name type="scientific">Neptunomonas phycophila</name>
    <dbReference type="NCBI Taxonomy" id="1572645"/>
    <lineage>
        <taxon>Bacteria</taxon>
        <taxon>Pseudomonadati</taxon>
        <taxon>Pseudomonadota</taxon>
        <taxon>Gammaproteobacteria</taxon>
        <taxon>Oceanospirillales</taxon>
        <taxon>Oceanospirillaceae</taxon>
        <taxon>Neptunomonas</taxon>
    </lineage>
</organism>
<dbReference type="Pfam" id="PF01041">
    <property type="entry name" value="DegT_DnrJ_EryC1"/>
    <property type="match status" value="1"/>
</dbReference>
<keyword evidence="3" id="KW-0808">Transferase</keyword>
<dbReference type="GO" id="GO:0030170">
    <property type="term" value="F:pyridoxal phosphate binding"/>
    <property type="evidence" value="ECO:0007669"/>
    <property type="project" value="TreeGrafter"/>
</dbReference>
<dbReference type="InterPro" id="IPR000653">
    <property type="entry name" value="DegT/StrS_aminotransferase"/>
</dbReference>
<dbReference type="RefSeq" id="WP_303551564.1">
    <property type="nucleotide sequence ID" value="NZ_JAUOPG010000010.1"/>
</dbReference>
<dbReference type="Gene3D" id="3.90.1150.10">
    <property type="entry name" value="Aspartate Aminotransferase, domain 1"/>
    <property type="match status" value="1"/>
</dbReference>
<dbReference type="PANTHER" id="PTHR30244">
    <property type="entry name" value="TRANSAMINASE"/>
    <property type="match status" value="1"/>
</dbReference>
<gene>
    <name evidence="3" type="ORF">Q4490_14420</name>
</gene>
<dbReference type="PANTHER" id="PTHR30244:SF42">
    <property type="entry name" value="UDP-2-ACETAMIDO-2-DEOXY-3-OXO-D-GLUCURONATE AMINOTRANSFERASE"/>
    <property type="match status" value="1"/>
</dbReference>
<dbReference type="Proteomes" id="UP001169862">
    <property type="component" value="Unassembled WGS sequence"/>
</dbReference>
<dbReference type="GO" id="GO:0008483">
    <property type="term" value="F:transaminase activity"/>
    <property type="evidence" value="ECO:0007669"/>
    <property type="project" value="UniProtKB-KW"/>
</dbReference>
<comment type="similarity">
    <text evidence="2">Belongs to the DegT/DnrJ/EryC1 family.</text>
</comment>
<evidence type="ECO:0000313" key="3">
    <source>
        <dbReference type="EMBL" id="MDO6454765.1"/>
    </source>
</evidence>
<reference evidence="3" key="1">
    <citation type="submission" date="2023-07" db="EMBL/GenBank/DDBJ databases">
        <title>Genome content predicts the carbon catabolic preferences of heterotrophic bacteria.</title>
        <authorList>
            <person name="Gralka M."/>
        </authorList>
    </citation>
    <scope>NUCLEOTIDE SEQUENCE</scope>
    <source>
        <strain evidence="3">I2M16</strain>
    </source>
</reference>
<accession>A0AAW7XKW9</accession>
<sequence>MSTLSEQNQSSVLDGGVSVELRNGFAQYPYPKIPLSPILSEKAFSRDSATRQVDSILSVPNKRLVTSGRAAIAIALEDAGVVAGDEVLVPAFHCESMISPVHWRQASPIFYRILPDAQVDLADLESKLSAKTKAVLVTHYFGVLQDLAPIRAMCDLHGLVLVEDCAHAFFGRRNGSPAGAVGDYAIASSMKFFSNFDGGVLASASRDLSNISLKPHAKSFQLQSFFNITEKAIGYKRFGLLGRAANLAILGKEVLWKSAKRLMSPNRKQQFAPPSSSEGGFGLESQWIHKVMSSASKKVIEYANFEQIIAARQSHYAIIDARLRKLPGARPFYKALPEGTVPLVYPLYVENLPEVFHHMKMAGVPIWRFGELLDPAITSEVCANSVELSEHVIQFPCHQSLRLSEIEWMLDQIELSFSLYQNK</sequence>
<dbReference type="EMBL" id="JAUOPG010000010">
    <property type="protein sequence ID" value="MDO6454765.1"/>
    <property type="molecule type" value="Genomic_DNA"/>
</dbReference>
<comment type="caution">
    <text evidence="3">The sequence shown here is derived from an EMBL/GenBank/DDBJ whole genome shotgun (WGS) entry which is preliminary data.</text>
</comment>
<proteinExistence type="inferred from homology"/>
<dbReference type="SUPFAM" id="SSF53383">
    <property type="entry name" value="PLP-dependent transferases"/>
    <property type="match status" value="1"/>
</dbReference>
<dbReference type="InterPro" id="IPR015422">
    <property type="entry name" value="PyrdxlP-dep_Trfase_small"/>
</dbReference>
<evidence type="ECO:0000256" key="2">
    <source>
        <dbReference type="RuleBase" id="RU004508"/>
    </source>
</evidence>
<keyword evidence="3" id="KW-0032">Aminotransferase</keyword>
<dbReference type="InterPro" id="IPR015424">
    <property type="entry name" value="PyrdxlP-dep_Trfase"/>
</dbReference>
<dbReference type="Gene3D" id="3.40.640.10">
    <property type="entry name" value="Type I PLP-dependent aspartate aminotransferase-like (Major domain)"/>
    <property type="match status" value="1"/>
</dbReference>
<dbReference type="AlphaFoldDB" id="A0AAW7XKW9"/>
<evidence type="ECO:0000313" key="4">
    <source>
        <dbReference type="Proteomes" id="UP001169862"/>
    </source>
</evidence>
<dbReference type="InterPro" id="IPR015421">
    <property type="entry name" value="PyrdxlP-dep_Trfase_major"/>
</dbReference>
<dbReference type="GO" id="GO:0000271">
    <property type="term" value="P:polysaccharide biosynthetic process"/>
    <property type="evidence" value="ECO:0007669"/>
    <property type="project" value="TreeGrafter"/>
</dbReference>
<keyword evidence="1 2" id="KW-0663">Pyridoxal phosphate</keyword>
<evidence type="ECO:0000256" key="1">
    <source>
        <dbReference type="ARBA" id="ARBA00022898"/>
    </source>
</evidence>